<feature type="region of interest" description="Disordered" evidence="1">
    <location>
        <begin position="1"/>
        <end position="51"/>
    </location>
</feature>
<protein>
    <submittedName>
        <fullName evidence="2">Uncharacterized protein</fullName>
    </submittedName>
</protein>
<proteinExistence type="predicted"/>
<organism evidence="2 3">
    <name type="scientific">Parafannyhessea umbonata</name>
    <dbReference type="NCBI Taxonomy" id="604330"/>
    <lineage>
        <taxon>Bacteria</taxon>
        <taxon>Bacillati</taxon>
        <taxon>Actinomycetota</taxon>
        <taxon>Coriobacteriia</taxon>
        <taxon>Coriobacteriales</taxon>
        <taxon>Atopobiaceae</taxon>
        <taxon>Parafannyhessea</taxon>
    </lineage>
</organism>
<accession>A0A1G6MN50</accession>
<evidence type="ECO:0000256" key="1">
    <source>
        <dbReference type="SAM" id="MobiDB-lite"/>
    </source>
</evidence>
<keyword evidence="3" id="KW-1185">Reference proteome</keyword>
<evidence type="ECO:0000313" key="2">
    <source>
        <dbReference type="EMBL" id="SDC56395.1"/>
    </source>
</evidence>
<dbReference type="AlphaFoldDB" id="A0A1G6MN50"/>
<evidence type="ECO:0000313" key="3">
    <source>
        <dbReference type="Proteomes" id="UP000198528"/>
    </source>
</evidence>
<sequence length="51" mass="5539">MLGNFTHHNPVRVHFGPDSLDQLPGELAGYGPRSSWPTAADRSSEAAYTAR</sequence>
<reference evidence="3" key="1">
    <citation type="submission" date="2016-10" db="EMBL/GenBank/DDBJ databases">
        <authorList>
            <person name="Varghese N."/>
            <person name="Submissions S."/>
        </authorList>
    </citation>
    <scope>NUCLEOTIDE SEQUENCE [LARGE SCALE GENOMIC DNA]</scope>
    <source>
        <strain evidence="3">DSM 22619</strain>
    </source>
</reference>
<gene>
    <name evidence="2" type="ORF">SAMN04487824_1238</name>
</gene>
<dbReference type="Proteomes" id="UP000198528">
    <property type="component" value="Unassembled WGS sequence"/>
</dbReference>
<name>A0A1G6MN50_9ACTN</name>
<dbReference type="EMBL" id="FMZL01000023">
    <property type="protein sequence ID" value="SDC56395.1"/>
    <property type="molecule type" value="Genomic_DNA"/>
</dbReference>